<keyword evidence="6 11" id="KW-0472">Membrane</keyword>
<reference evidence="14" key="1">
    <citation type="submission" date="2016-11" db="UniProtKB">
        <authorList>
            <consortium name="WormBaseParasite"/>
        </authorList>
    </citation>
    <scope>IDENTIFICATION</scope>
</reference>
<comment type="similarity">
    <text evidence="9">Belongs to the G-protein coupled receptor 1 family.</text>
</comment>
<dbReference type="PROSITE" id="PS00237">
    <property type="entry name" value="G_PROTEIN_RECEP_F1_1"/>
    <property type="match status" value="1"/>
</dbReference>
<evidence type="ECO:0000256" key="8">
    <source>
        <dbReference type="ARBA" id="ARBA00023224"/>
    </source>
</evidence>
<sequence length="349" mass="38794">SVSNYLLISLAIADLMVAILVMPVCALKHMSKSWWLGVHLCDLWICLDVLCCTASILHLVGIALDRYWAVTNVKYVRSQSASRICLVIALTWLISAVISVPARFYPSRDSRSISVDNCSINEEPGYTAFSTIGAFYLPMLFILAIYLAIYKAVKRRIRKKGFKQVSINAIGLSTPSCSGVSAGSGGSVGILSSFRSGENARLNSFPKSAQRLKLFKRQTETSIDSPDASTGSAQPVPTTGNRPVVDENRDYRRRSRVAQARERRAARTLAVVTGCFLICWLPFFVHASFCPFNHAVCDSFLSETGHAVIQWLGYANSLLNPIIYTVFSPDFRHAFSKILFGRNHRLRRR</sequence>
<dbReference type="AlphaFoldDB" id="A0A1I8HAN9"/>
<proteinExistence type="inferred from homology"/>
<dbReference type="Gene3D" id="1.20.1070.10">
    <property type="entry name" value="Rhodopsin 7-helix transmembrane proteins"/>
    <property type="match status" value="1"/>
</dbReference>
<feature type="compositionally biased region" description="Polar residues" evidence="10">
    <location>
        <begin position="220"/>
        <end position="241"/>
    </location>
</feature>
<dbReference type="InterPro" id="IPR000276">
    <property type="entry name" value="GPCR_Rhodpsn"/>
</dbReference>
<evidence type="ECO:0000256" key="6">
    <source>
        <dbReference type="ARBA" id="ARBA00023136"/>
    </source>
</evidence>
<evidence type="ECO:0000256" key="4">
    <source>
        <dbReference type="ARBA" id="ARBA00022989"/>
    </source>
</evidence>
<evidence type="ECO:0000256" key="3">
    <source>
        <dbReference type="ARBA" id="ARBA00022692"/>
    </source>
</evidence>
<keyword evidence="7 9" id="KW-0675">Receptor</keyword>
<keyword evidence="8 9" id="KW-0807">Transducer</keyword>
<feature type="transmembrane region" description="Helical" evidence="11">
    <location>
        <begin position="84"/>
        <end position="105"/>
    </location>
</feature>
<dbReference type="Proteomes" id="UP000095280">
    <property type="component" value="Unplaced"/>
</dbReference>
<keyword evidence="5 9" id="KW-0297">G-protein coupled receptor</keyword>
<dbReference type="WBParaSite" id="maker-uti_cns_0005296-snap-gene-0.2-mRNA-1">
    <property type="protein sequence ID" value="maker-uti_cns_0005296-snap-gene-0.2-mRNA-1"/>
    <property type="gene ID" value="maker-uti_cns_0005296-snap-gene-0.2"/>
</dbReference>
<dbReference type="GO" id="GO:0071880">
    <property type="term" value="P:adenylate cyclase-activating adrenergic receptor signaling pathway"/>
    <property type="evidence" value="ECO:0007669"/>
    <property type="project" value="TreeGrafter"/>
</dbReference>
<evidence type="ECO:0000313" key="13">
    <source>
        <dbReference type="Proteomes" id="UP000095280"/>
    </source>
</evidence>
<evidence type="ECO:0000256" key="9">
    <source>
        <dbReference type="RuleBase" id="RU000688"/>
    </source>
</evidence>
<feature type="region of interest" description="Disordered" evidence="10">
    <location>
        <begin position="220"/>
        <end position="258"/>
    </location>
</feature>
<evidence type="ECO:0000256" key="1">
    <source>
        <dbReference type="ARBA" id="ARBA00004651"/>
    </source>
</evidence>
<evidence type="ECO:0000259" key="12">
    <source>
        <dbReference type="PROSITE" id="PS50262"/>
    </source>
</evidence>
<dbReference type="GO" id="GO:0004930">
    <property type="term" value="F:G protein-coupled receptor activity"/>
    <property type="evidence" value="ECO:0007669"/>
    <property type="project" value="UniProtKB-KW"/>
</dbReference>
<evidence type="ECO:0000256" key="5">
    <source>
        <dbReference type="ARBA" id="ARBA00023040"/>
    </source>
</evidence>
<dbReference type="PANTHER" id="PTHR24248">
    <property type="entry name" value="ADRENERGIC RECEPTOR-RELATED G-PROTEIN COUPLED RECEPTOR"/>
    <property type="match status" value="1"/>
</dbReference>
<keyword evidence="13" id="KW-1185">Reference proteome</keyword>
<evidence type="ECO:0000313" key="14">
    <source>
        <dbReference type="WBParaSite" id="maker-uti_cns_0005296-snap-gene-0.2-mRNA-1"/>
    </source>
</evidence>
<evidence type="ECO:0000256" key="7">
    <source>
        <dbReference type="ARBA" id="ARBA00023170"/>
    </source>
</evidence>
<evidence type="ECO:0000256" key="10">
    <source>
        <dbReference type="SAM" id="MobiDB-lite"/>
    </source>
</evidence>
<keyword evidence="3 9" id="KW-0812">Transmembrane</keyword>
<dbReference type="Pfam" id="PF00001">
    <property type="entry name" value="7tm_1"/>
    <property type="match status" value="1"/>
</dbReference>
<dbReference type="PROSITE" id="PS50262">
    <property type="entry name" value="G_PROTEIN_RECEP_F1_2"/>
    <property type="match status" value="1"/>
</dbReference>
<comment type="subcellular location">
    <subcellularLocation>
        <location evidence="1">Cell membrane</location>
        <topology evidence="1">Multi-pass membrane protein</topology>
    </subcellularLocation>
</comment>
<feature type="transmembrane region" description="Helical" evidence="11">
    <location>
        <begin position="125"/>
        <end position="150"/>
    </location>
</feature>
<name>A0A1I8HAN9_9PLAT</name>
<dbReference type="PANTHER" id="PTHR24248:SF200">
    <property type="entry name" value="5-HYDROXYTRYPTAMINE RECEPTOR 1B-LIKE ISOFORM X1"/>
    <property type="match status" value="1"/>
</dbReference>
<keyword evidence="2" id="KW-1003">Cell membrane</keyword>
<keyword evidence="4 11" id="KW-1133">Transmembrane helix</keyword>
<dbReference type="PRINTS" id="PR00237">
    <property type="entry name" value="GPCRRHODOPSN"/>
</dbReference>
<dbReference type="GO" id="GO:0005886">
    <property type="term" value="C:plasma membrane"/>
    <property type="evidence" value="ECO:0007669"/>
    <property type="project" value="UniProtKB-SubCell"/>
</dbReference>
<dbReference type="SUPFAM" id="SSF81321">
    <property type="entry name" value="Family A G protein-coupled receptor-like"/>
    <property type="match status" value="1"/>
</dbReference>
<protein>
    <submittedName>
        <fullName evidence="14">G_PROTEIN_RECEP_F1_2 domain-containing protein</fullName>
    </submittedName>
</protein>
<feature type="domain" description="G-protein coupled receptors family 1 profile" evidence="12">
    <location>
        <begin position="1"/>
        <end position="324"/>
    </location>
</feature>
<feature type="transmembrane region" description="Helical" evidence="11">
    <location>
        <begin position="269"/>
        <end position="289"/>
    </location>
</feature>
<dbReference type="GO" id="GO:0043410">
    <property type="term" value="P:positive regulation of MAPK cascade"/>
    <property type="evidence" value="ECO:0007669"/>
    <property type="project" value="TreeGrafter"/>
</dbReference>
<dbReference type="InterPro" id="IPR017452">
    <property type="entry name" value="GPCR_Rhodpsn_7TM"/>
</dbReference>
<organism evidence="13 14">
    <name type="scientific">Macrostomum lignano</name>
    <dbReference type="NCBI Taxonomy" id="282301"/>
    <lineage>
        <taxon>Eukaryota</taxon>
        <taxon>Metazoa</taxon>
        <taxon>Spiralia</taxon>
        <taxon>Lophotrochozoa</taxon>
        <taxon>Platyhelminthes</taxon>
        <taxon>Rhabditophora</taxon>
        <taxon>Macrostomorpha</taxon>
        <taxon>Macrostomida</taxon>
        <taxon>Macrostomidae</taxon>
        <taxon>Macrostomum</taxon>
    </lineage>
</organism>
<evidence type="ECO:0000256" key="11">
    <source>
        <dbReference type="SAM" id="Phobius"/>
    </source>
</evidence>
<feature type="transmembrane region" description="Helical" evidence="11">
    <location>
        <begin position="6"/>
        <end position="27"/>
    </location>
</feature>
<evidence type="ECO:0000256" key="2">
    <source>
        <dbReference type="ARBA" id="ARBA00022475"/>
    </source>
</evidence>
<accession>A0A1I8HAN9</accession>